<dbReference type="AlphaFoldDB" id="A0A453K796"/>
<reference evidence="2" key="2">
    <citation type="journal article" date="2017" name="Nat. Plants">
        <title>The Aegilops tauschii genome reveals multiple impacts of transposons.</title>
        <authorList>
            <person name="Zhao G."/>
            <person name="Zou C."/>
            <person name="Li K."/>
            <person name="Wang K."/>
            <person name="Li T."/>
            <person name="Gao L."/>
            <person name="Zhang X."/>
            <person name="Wang H."/>
            <person name="Yang Z."/>
            <person name="Liu X."/>
            <person name="Jiang W."/>
            <person name="Mao L."/>
            <person name="Kong X."/>
            <person name="Jiao Y."/>
            <person name="Jia J."/>
        </authorList>
    </citation>
    <scope>NUCLEOTIDE SEQUENCE [LARGE SCALE GENOMIC DNA]</scope>
    <source>
        <strain evidence="2">cv. AL8/78</strain>
    </source>
</reference>
<keyword evidence="2" id="KW-1185">Reference proteome</keyword>
<evidence type="ECO:0000313" key="1">
    <source>
        <dbReference type="EnsemblPlants" id="AET5Gv20326400.13"/>
    </source>
</evidence>
<reference evidence="1" key="3">
    <citation type="journal article" date="2017" name="Nature">
        <title>Genome sequence of the progenitor of the wheat D genome Aegilops tauschii.</title>
        <authorList>
            <person name="Luo M.C."/>
            <person name="Gu Y.Q."/>
            <person name="Puiu D."/>
            <person name="Wang H."/>
            <person name="Twardziok S.O."/>
            <person name="Deal K.R."/>
            <person name="Huo N."/>
            <person name="Zhu T."/>
            <person name="Wang L."/>
            <person name="Wang Y."/>
            <person name="McGuire P.E."/>
            <person name="Liu S."/>
            <person name="Long H."/>
            <person name="Ramasamy R.K."/>
            <person name="Rodriguez J.C."/>
            <person name="Van S.L."/>
            <person name="Yuan L."/>
            <person name="Wang Z."/>
            <person name="Xia Z."/>
            <person name="Xiao L."/>
            <person name="Anderson O.D."/>
            <person name="Ouyang S."/>
            <person name="Liang Y."/>
            <person name="Zimin A.V."/>
            <person name="Pertea G."/>
            <person name="Qi P."/>
            <person name="Bennetzen J.L."/>
            <person name="Dai X."/>
            <person name="Dawson M.W."/>
            <person name="Muller H.G."/>
            <person name="Kugler K."/>
            <person name="Rivarola-Duarte L."/>
            <person name="Spannagl M."/>
            <person name="Mayer K.F.X."/>
            <person name="Lu F.H."/>
            <person name="Bevan M.W."/>
            <person name="Leroy P."/>
            <person name="Li P."/>
            <person name="You F.M."/>
            <person name="Sun Q."/>
            <person name="Liu Z."/>
            <person name="Lyons E."/>
            <person name="Wicker T."/>
            <person name="Salzberg S.L."/>
            <person name="Devos K.M."/>
            <person name="Dvorak J."/>
        </authorList>
    </citation>
    <scope>NUCLEOTIDE SEQUENCE [LARGE SCALE GENOMIC DNA]</scope>
    <source>
        <strain evidence="1">cv. AL8/78</strain>
    </source>
</reference>
<sequence>MFLTCIKYKQFVKCNRSGKKKKTNLEKIQHHTKIMKYNTTCRMCPESVKKLQLAHGWCYCC</sequence>
<evidence type="ECO:0000313" key="2">
    <source>
        <dbReference type="Proteomes" id="UP000015105"/>
    </source>
</evidence>
<dbReference type="Gramene" id="AET5Gv20326400.13">
    <property type="protein sequence ID" value="AET5Gv20326400.13"/>
    <property type="gene ID" value="AET5Gv20326400"/>
</dbReference>
<protein>
    <submittedName>
        <fullName evidence="1">Uncharacterized protein</fullName>
    </submittedName>
</protein>
<reference evidence="2" key="1">
    <citation type="journal article" date="2014" name="Science">
        <title>Ancient hybridizations among the ancestral genomes of bread wheat.</title>
        <authorList>
            <consortium name="International Wheat Genome Sequencing Consortium,"/>
            <person name="Marcussen T."/>
            <person name="Sandve S.R."/>
            <person name="Heier L."/>
            <person name="Spannagl M."/>
            <person name="Pfeifer M."/>
            <person name="Jakobsen K.S."/>
            <person name="Wulff B.B."/>
            <person name="Steuernagel B."/>
            <person name="Mayer K.F."/>
            <person name="Olsen O.A."/>
        </authorList>
    </citation>
    <scope>NUCLEOTIDE SEQUENCE [LARGE SCALE GENOMIC DNA]</scope>
    <source>
        <strain evidence="2">cv. AL8/78</strain>
    </source>
</reference>
<dbReference type="Proteomes" id="UP000015105">
    <property type="component" value="Chromosome 5D"/>
</dbReference>
<proteinExistence type="predicted"/>
<name>A0A453K796_AEGTS</name>
<organism evidence="1 2">
    <name type="scientific">Aegilops tauschii subsp. strangulata</name>
    <name type="common">Goatgrass</name>
    <dbReference type="NCBI Taxonomy" id="200361"/>
    <lineage>
        <taxon>Eukaryota</taxon>
        <taxon>Viridiplantae</taxon>
        <taxon>Streptophyta</taxon>
        <taxon>Embryophyta</taxon>
        <taxon>Tracheophyta</taxon>
        <taxon>Spermatophyta</taxon>
        <taxon>Magnoliopsida</taxon>
        <taxon>Liliopsida</taxon>
        <taxon>Poales</taxon>
        <taxon>Poaceae</taxon>
        <taxon>BOP clade</taxon>
        <taxon>Pooideae</taxon>
        <taxon>Triticodae</taxon>
        <taxon>Triticeae</taxon>
        <taxon>Triticinae</taxon>
        <taxon>Aegilops</taxon>
    </lineage>
</organism>
<dbReference type="EnsemblPlants" id="AET5Gv20326400.13">
    <property type="protein sequence ID" value="AET5Gv20326400.13"/>
    <property type="gene ID" value="AET5Gv20326400"/>
</dbReference>
<reference evidence="1" key="4">
    <citation type="submission" date="2019-03" db="UniProtKB">
        <authorList>
            <consortium name="EnsemblPlants"/>
        </authorList>
    </citation>
    <scope>IDENTIFICATION</scope>
</reference>
<reference evidence="1" key="5">
    <citation type="journal article" date="2021" name="G3 (Bethesda)">
        <title>Aegilops tauschii genome assembly Aet v5.0 features greater sequence contiguity and improved annotation.</title>
        <authorList>
            <person name="Wang L."/>
            <person name="Zhu T."/>
            <person name="Rodriguez J.C."/>
            <person name="Deal K.R."/>
            <person name="Dubcovsky J."/>
            <person name="McGuire P.E."/>
            <person name="Lux T."/>
            <person name="Spannagl M."/>
            <person name="Mayer K.F.X."/>
            <person name="Baldrich P."/>
            <person name="Meyers B.C."/>
            <person name="Huo N."/>
            <person name="Gu Y.Q."/>
            <person name="Zhou H."/>
            <person name="Devos K.M."/>
            <person name="Bennetzen J.L."/>
            <person name="Unver T."/>
            <person name="Budak H."/>
            <person name="Gulick P.J."/>
            <person name="Galiba G."/>
            <person name="Kalapos B."/>
            <person name="Nelson D.R."/>
            <person name="Li P."/>
            <person name="You F.M."/>
            <person name="Luo M.C."/>
            <person name="Dvorak J."/>
        </authorList>
    </citation>
    <scope>NUCLEOTIDE SEQUENCE [LARGE SCALE GENOMIC DNA]</scope>
    <source>
        <strain evidence="1">cv. AL8/78</strain>
    </source>
</reference>
<accession>A0A453K796</accession>